<evidence type="ECO:0000313" key="2">
    <source>
        <dbReference type="Proteomes" id="UP001497535"/>
    </source>
</evidence>
<proteinExistence type="predicted"/>
<reference evidence="1" key="1">
    <citation type="submission" date="2023-11" db="EMBL/GenBank/DDBJ databases">
        <authorList>
            <person name="Poullet M."/>
        </authorList>
    </citation>
    <scope>NUCLEOTIDE SEQUENCE</scope>
    <source>
        <strain evidence="1">E1834</strain>
    </source>
</reference>
<gene>
    <name evidence="1" type="ORF">MENTE1834_LOCUS27800</name>
</gene>
<keyword evidence="2" id="KW-1185">Reference proteome</keyword>
<evidence type="ECO:0000313" key="1">
    <source>
        <dbReference type="EMBL" id="CAK5080623.1"/>
    </source>
</evidence>
<organism evidence="1 2">
    <name type="scientific">Meloidogyne enterolobii</name>
    <name type="common">Root-knot nematode worm</name>
    <name type="synonym">Meloidogyne mayaguensis</name>
    <dbReference type="NCBI Taxonomy" id="390850"/>
    <lineage>
        <taxon>Eukaryota</taxon>
        <taxon>Metazoa</taxon>
        <taxon>Ecdysozoa</taxon>
        <taxon>Nematoda</taxon>
        <taxon>Chromadorea</taxon>
        <taxon>Rhabditida</taxon>
        <taxon>Tylenchina</taxon>
        <taxon>Tylenchomorpha</taxon>
        <taxon>Tylenchoidea</taxon>
        <taxon>Meloidogynidae</taxon>
        <taxon>Meloidogyninae</taxon>
        <taxon>Meloidogyne</taxon>
    </lineage>
</organism>
<sequence>MEEFVKNKNGKVEKGGELTIEEEDEEEEDESEEEESECEVVGEEEDKGRKNNENEFEKMENGGVKIGENTATNANTNSALNNQKSDLKRKHNSFVGERKKGIVKKETKLREIVLRSVKRFLGCLGVSCGQQRWVGILISDVFSYRCPKKFNFRFPSSDF</sequence>
<protein>
    <submittedName>
        <fullName evidence="1">Uncharacterized protein</fullName>
    </submittedName>
</protein>
<accession>A0ACB0ZP14</accession>
<dbReference type="Proteomes" id="UP001497535">
    <property type="component" value="Unassembled WGS sequence"/>
</dbReference>
<name>A0ACB0ZP14_MELEN</name>
<comment type="caution">
    <text evidence="1">The sequence shown here is derived from an EMBL/GenBank/DDBJ whole genome shotgun (WGS) entry which is preliminary data.</text>
</comment>
<dbReference type="EMBL" id="CAVMJV010000042">
    <property type="protein sequence ID" value="CAK5080623.1"/>
    <property type="molecule type" value="Genomic_DNA"/>
</dbReference>